<dbReference type="GO" id="GO:0016020">
    <property type="term" value="C:membrane"/>
    <property type="evidence" value="ECO:0007669"/>
    <property type="project" value="InterPro"/>
</dbReference>
<reference evidence="5 6" key="3">
    <citation type="journal article" name="Genome Announc.">
        <title>Improved Draft Genome Sequence of Clostridium pasteurianum Strain ATCC 6013 (DSM 525) Using a Hybrid Next-Generation Sequencing Approach.</title>
        <authorList>
            <person name="Pyne M.E."/>
            <person name="Utturkar S."/>
            <person name="Brown S.D."/>
            <person name="Moo-Young M."/>
            <person name="Chung D.A."/>
            <person name="Chou C.P."/>
        </authorList>
    </citation>
    <scope>NUCLEOTIDE SEQUENCE [LARGE SCALE GENOMIC DNA]</scope>
    <source>
        <strain evidence="5 6">ATCC 6013</strain>
    </source>
</reference>
<dbReference type="Proteomes" id="UP000028042">
    <property type="component" value="Unassembled WGS sequence"/>
</dbReference>
<evidence type="ECO:0000313" key="4">
    <source>
        <dbReference type="EMBL" id="AJA51373.1"/>
    </source>
</evidence>
<accession>A0A0H3J8J1</accession>
<dbReference type="EMBL" id="JPGY02000001">
    <property type="protein sequence ID" value="KRU12620.1"/>
    <property type="molecule type" value="Genomic_DNA"/>
</dbReference>
<sequence length="467" mass="52639">MNEDYMTFVKEKLKGNVDVKFRKLKCKKGCISIIFIDNLSDAKFISQYIIEPIVREKDIIETAEDVKKNILFANSIGDIDTSHDVLIHILSGDVVVISDFYEGLIFCEAKSWNRRSVGIPITESVIKGPREGFTEAFVDNISLIRRKVRNSDLKFESMYIGKKSDTIVVLSYIKGVANDKLVSHIRKELKSIDTEFLLDTNYVEEKLKEKKTLYDTIGYTEKPDIVASKLFEGRVAIIVDGTPFVITAPYFFYENFQMPDDYYLNKYMSNALRILRWISYFISVLLPGLYVALTTHHFSLIPSVFVFRLSISRAGVPFPMVIEVILMIFFFQILREAGVRLPQPVGQAMSIVGALILGQSAVSAGFASETTIIIVALTSIALFLTPKIYGPVTFWSILLILFSSIVGLPGYFVGIILMISELAGLKSCGFKYIFPMGTIKKFNFGDIVLRDDLDSISKDFTNEGGKK</sequence>
<dbReference type="GO" id="GO:0009847">
    <property type="term" value="P:spore germination"/>
    <property type="evidence" value="ECO:0007669"/>
    <property type="project" value="InterPro"/>
</dbReference>
<name>A0A0H3J8J1_CLOPA</name>
<dbReference type="PANTHER" id="PTHR22550">
    <property type="entry name" value="SPORE GERMINATION PROTEIN"/>
    <property type="match status" value="1"/>
</dbReference>
<organism evidence="4 7">
    <name type="scientific">Clostridium pasteurianum DSM 525 = ATCC 6013</name>
    <dbReference type="NCBI Taxonomy" id="1262449"/>
    <lineage>
        <taxon>Bacteria</taxon>
        <taxon>Bacillati</taxon>
        <taxon>Bacillota</taxon>
        <taxon>Clostridia</taxon>
        <taxon>Eubacteriales</taxon>
        <taxon>Clostridiaceae</taxon>
        <taxon>Clostridium</taxon>
    </lineage>
</organism>
<dbReference type="PATRIC" id="fig|1262449.3.peg.2702"/>
<comment type="similarity">
    <text evidence="1">Belongs to the GerABKA family.</text>
</comment>
<dbReference type="Proteomes" id="UP000030905">
    <property type="component" value="Chromosome"/>
</dbReference>
<dbReference type="EMBL" id="CP009268">
    <property type="protein sequence ID" value="AJA51373.1"/>
    <property type="molecule type" value="Genomic_DNA"/>
</dbReference>
<dbReference type="InterPro" id="IPR050768">
    <property type="entry name" value="UPF0353/GerABKA_families"/>
</dbReference>
<reference evidence="5" key="2">
    <citation type="submission" date="2015-10" db="EMBL/GenBank/DDBJ databases">
        <title>Improved Draft Genome Sequence of Clostridium pasteurianum Strain ATCC 6013 (DSM 525) Using a Hybrid Next-Generation Sequencing Approach.</title>
        <authorList>
            <person name="Pyne M.E."/>
            <person name="Utturkar S.M."/>
            <person name="Brown S.D."/>
            <person name="Moo-Young M."/>
            <person name="Chung D.A."/>
            <person name="Chou P.C."/>
        </authorList>
    </citation>
    <scope>NUCLEOTIDE SEQUENCE</scope>
    <source>
        <strain evidence="5">ATCC 6013</strain>
    </source>
</reference>
<dbReference type="KEGG" id="cpat:CLPA_c12850"/>
<feature type="transmembrane region" description="Helical" evidence="3">
    <location>
        <begin position="395"/>
        <end position="419"/>
    </location>
</feature>
<evidence type="ECO:0000313" key="7">
    <source>
        <dbReference type="Proteomes" id="UP000030905"/>
    </source>
</evidence>
<dbReference type="GeneID" id="93073466"/>
<evidence type="ECO:0000256" key="3">
    <source>
        <dbReference type="SAM" id="Phobius"/>
    </source>
</evidence>
<evidence type="ECO:0000313" key="6">
    <source>
        <dbReference type="Proteomes" id="UP000028042"/>
    </source>
</evidence>
<evidence type="ECO:0000313" key="5">
    <source>
        <dbReference type="EMBL" id="KRU12620.1"/>
    </source>
</evidence>
<protein>
    <submittedName>
        <fullName evidence="5">GerA spore germination protein</fullName>
    </submittedName>
    <submittedName>
        <fullName evidence="4">Spore germination protein KA</fullName>
    </submittedName>
</protein>
<dbReference type="KEGG" id="cpae:CPAST_c12850"/>
<feature type="transmembrane region" description="Helical" evidence="3">
    <location>
        <begin position="273"/>
        <end position="293"/>
    </location>
</feature>
<gene>
    <name evidence="4" type="primary">gerKA2</name>
    <name evidence="4" type="ORF">CLPA_c12850</name>
    <name evidence="5" type="ORF">CP6013_01868</name>
</gene>
<proteinExistence type="inferred from homology"/>
<keyword evidence="3" id="KW-1133">Transmembrane helix</keyword>
<dbReference type="eggNOG" id="COG0697">
    <property type="taxonomic scope" value="Bacteria"/>
</dbReference>
<keyword evidence="2 3" id="KW-0472">Membrane</keyword>
<feature type="transmembrane region" description="Helical" evidence="3">
    <location>
        <begin position="371"/>
        <end position="389"/>
    </location>
</feature>
<dbReference type="Pfam" id="PF03323">
    <property type="entry name" value="GerA"/>
    <property type="match status" value="1"/>
</dbReference>
<evidence type="ECO:0000256" key="2">
    <source>
        <dbReference type="ARBA" id="ARBA00023136"/>
    </source>
</evidence>
<reference evidence="4 7" key="1">
    <citation type="journal article" date="2015" name="Genome Announc.">
        <title>Complete Genome Sequence of the Nitrogen-Fixing and Solvent-Producing Clostridium pasteurianum DSM 525.</title>
        <authorList>
            <person name="Poehlein A."/>
            <person name="Grosse-Honebrink A."/>
            <person name="Zhang Y."/>
            <person name="Minton N.P."/>
            <person name="Daniel R."/>
        </authorList>
    </citation>
    <scope>NUCLEOTIDE SEQUENCE [LARGE SCALE GENOMIC DNA]</scope>
    <source>
        <strain evidence="4">DSM 525</strain>
        <strain evidence="7">DSM 525 / ATCC 6013</strain>
    </source>
</reference>
<dbReference type="PANTHER" id="PTHR22550:SF5">
    <property type="entry name" value="LEUCINE ZIPPER PROTEIN 4"/>
    <property type="match status" value="1"/>
</dbReference>
<keyword evidence="7" id="KW-1185">Reference proteome</keyword>
<feature type="transmembrane region" description="Helical" evidence="3">
    <location>
        <begin position="314"/>
        <end position="333"/>
    </location>
</feature>
<keyword evidence="3" id="KW-0812">Transmembrane</keyword>
<dbReference type="RefSeq" id="WP_003446175.1">
    <property type="nucleotide sequence ID" value="NZ_ANZB01000009.1"/>
</dbReference>
<dbReference type="InterPro" id="IPR004995">
    <property type="entry name" value="Spore_Ger"/>
</dbReference>
<evidence type="ECO:0000256" key="1">
    <source>
        <dbReference type="ARBA" id="ARBA00005278"/>
    </source>
</evidence>
<dbReference type="PIRSF" id="PIRSF005690">
    <property type="entry name" value="GerBA"/>
    <property type="match status" value="1"/>
</dbReference>
<dbReference type="AlphaFoldDB" id="A0A0H3J8J1"/>